<evidence type="ECO:0000313" key="8">
    <source>
        <dbReference type="Proteomes" id="UP000228568"/>
    </source>
</evidence>
<organism evidence="7 8">
    <name type="scientific">Candidatus Magasanikbacteria bacterium CG_4_10_14_0_2_um_filter_37_12</name>
    <dbReference type="NCBI Taxonomy" id="1974637"/>
    <lineage>
        <taxon>Bacteria</taxon>
        <taxon>Candidatus Magasanikiibacteriota</taxon>
    </lineage>
</organism>
<reference evidence="8" key="1">
    <citation type="submission" date="2017-09" db="EMBL/GenBank/DDBJ databases">
        <title>Depth-based differentiation of microbial function through sediment-hosted aquifers and enrichment of novel symbionts in the deep terrestrial subsurface.</title>
        <authorList>
            <person name="Probst A.J."/>
            <person name="Ladd B."/>
            <person name="Jarett J.K."/>
            <person name="Geller-Mcgrath D.E."/>
            <person name="Sieber C.M.K."/>
            <person name="Emerson J.B."/>
            <person name="Anantharaman K."/>
            <person name="Thomas B.C."/>
            <person name="Malmstrom R."/>
            <person name="Stieglmeier M."/>
            <person name="Klingl A."/>
            <person name="Woyke T."/>
            <person name="Ryan C.M."/>
            <person name="Banfield J.F."/>
        </authorList>
    </citation>
    <scope>NUCLEOTIDE SEQUENCE [LARGE SCALE GENOMIC DNA]</scope>
</reference>
<protein>
    <recommendedName>
        <fullName evidence="2 4">acylphosphatase</fullName>
        <ecNumber evidence="2 4">3.6.1.7</ecNumber>
    </recommendedName>
</protein>
<feature type="active site" evidence="4">
    <location>
        <position position="36"/>
    </location>
</feature>
<dbReference type="Gene3D" id="3.30.70.100">
    <property type="match status" value="1"/>
</dbReference>
<name>A0A2M7V8D9_9BACT</name>
<gene>
    <name evidence="7" type="ORF">COX81_01955</name>
</gene>
<accession>A0A2M7V8D9</accession>
<sequence>MNQLHLTIHGQVQGVFFRDTACQKAREFGLKGWVKNCPDKTVEILVEGEKEDLKKMLKWCKEGSEYAKVEKVIEEWKEVEESEFGEFKIVY</sequence>
<dbReference type="InterPro" id="IPR036046">
    <property type="entry name" value="Acylphosphatase-like_dom_sf"/>
</dbReference>
<proteinExistence type="inferred from homology"/>
<evidence type="ECO:0000259" key="6">
    <source>
        <dbReference type="PROSITE" id="PS51160"/>
    </source>
</evidence>
<evidence type="ECO:0000256" key="1">
    <source>
        <dbReference type="ARBA" id="ARBA00005614"/>
    </source>
</evidence>
<feature type="active site" evidence="4">
    <location>
        <position position="18"/>
    </location>
</feature>
<dbReference type="EMBL" id="PFPK01000022">
    <property type="protein sequence ID" value="PIZ95042.1"/>
    <property type="molecule type" value="Genomic_DNA"/>
</dbReference>
<dbReference type="AlphaFoldDB" id="A0A2M7V8D9"/>
<evidence type="ECO:0000256" key="2">
    <source>
        <dbReference type="ARBA" id="ARBA00012150"/>
    </source>
</evidence>
<keyword evidence="4" id="KW-0378">Hydrolase</keyword>
<evidence type="ECO:0000313" key="7">
    <source>
        <dbReference type="EMBL" id="PIZ95042.1"/>
    </source>
</evidence>
<feature type="domain" description="Acylphosphatase-like" evidence="6">
    <location>
        <begin position="3"/>
        <end position="91"/>
    </location>
</feature>
<dbReference type="InterPro" id="IPR001792">
    <property type="entry name" value="Acylphosphatase-like_dom"/>
</dbReference>
<comment type="similarity">
    <text evidence="1 5">Belongs to the acylphosphatase family.</text>
</comment>
<dbReference type="InterPro" id="IPR017968">
    <property type="entry name" value="Acylphosphatase_CS"/>
</dbReference>
<comment type="caution">
    <text evidence="7">The sequence shown here is derived from an EMBL/GenBank/DDBJ whole genome shotgun (WGS) entry which is preliminary data.</text>
</comment>
<dbReference type="InterPro" id="IPR020456">
    <property type="entry name" value="Acylphosphatase"/>
</dbReference>
<dbReference type="SUPFAM" id="SSF54975">
    <property type="entry name" value="Acylphosphatase/BLUF domain-like"/>
    <property type="match status" value="1"/>
</dbReference>
<dbReference type="PROSITE" id="PS00150">
    <property type="entry name" value="ACYLPHOSPHATASE_1"/>
    <property type="match status" value="1"/>
</dbReference>
<dbReference type="PRINTS" id="PR00112">
    <property type="entry name" value="ACYLPHPHTASE"/>
</dbReference>
<evidence type="ECO:0000256" key="5">
    <source>
        <dbReference type="RuleBase" id="RU004168"/>
    </source>
</evidence>
<dbReference type="Proteomes" id="UP000228568">
    <property type="component" value="Unassembled WGS sequence"/>
</dbReference>
<evidence type="ECO:0000256" key="4">
    <source>
        <dbReference type="PROSITE-ProRule" id="PRU00520"/>
    </source>
</evidence>
<dbReference type="PANTHER" id="PTHR47268">
    <property type="entry name" value="ACYLPHOSPHATASE"/>
    <property type="match status" value="1"/>
</dbReference>
<evidence type="ECO:0000256" key="3">
    <source>
        <dbReference type="ARBA" id="ARBA00047645"/>
    </source>
</evidence>
<dbReference type="PANTHER" id="PTHR47268:SF4">
    <property type="entry name" value="ACYLPHOSPHATASE"/>
    <property type="match status" value="1"/>
</dbReference>
<dbReference type="GO" id="GO:0003998">
    <property type="term" value="F:acylphosphatase activity"/>
    <property type="evidence" value="ECO:0007669"/>
    <property type="project" value="UniProtKB-EC"/>
</dbReference>
<dbReference type="EC" id="3.6.1.7" evidence="2 4"/>
<dbReference type="Pfam" id="PF00708">
    <property type="entry name" value="Acylphosphatase"/>
    <property type="match status" value="1"/>
</dbReference>
<comment type="catalytic activity">
    <reaction evidence="3 4">
        <text>an acyl phosphate + H2O = a carboxylate + phosphate + H(+)</text>
        <dbReference type="Rhea" id="RHEA:14965"/>
        <dbReference type="ChEBI" id="CHEBI:15377"/>
        <dbReference type="ChEBI" id="CHEBI:15378"/>
        <dbReference type="ChEBI" id="CHEBI:29067"/>
        <dbReference type="ChEBI" id="CHEBI:43474"/>
        <dbReference type="ChEBI" id="CHEBI:59918"/>
        <dbReference type="EC" id="3.6.1.7"/>
    </reaction>
</comment>
<dbReference type="PROSITE" id="PS51160">
    <property type="entry name" value="ACYLPHOSPHATASE_3"/>
    <property type="match status" value="1"/>
</dbReference>